<dbReference type="EMBL" id="QNVI01000025">
    <property type="protein sequence ID" value="TDA39512.1"/>
    <property type="molecule type" value="Genomic_DNA"/>
</dbReference>
<dbReference type="GO" id="GO:0016887">
    <property type="term" value="F:ATP hydrolysis activity"/>
    <property type="evidence" value="ECO:0007669"/>
    <property type="project" value="InterPro"/>
</dbReference>
<proteinExistence type="inferred from homology"/>
<protein>
    <submittedName>
        <fullName evidence="6">ABC transporter ATP-binding protein</fullName>
    </submittedName>
</protein>
<dbReference type="Gene3D" id="3.40.50.300">
    <property type="entry name" value="P-loop containing nucleotide triphosphate hydrolases"/>
    <property type="match status" value="1"/>
</dbReference>
<keyword evidence="3" id="KW-0547">Nucleotide-binding</keyword>
<evidence type="ECO:0000313" key="6">
    <source>
        <dbReference type="EMBL" id="RZN57144.1"/>
    </source>
</evidence>
<reference evidence="6 8" key="2">
    <citation type="journal article" date="2019" name="Nat. Microbiol.">
        <title>Wide diversity of methane and short-chain alkane metabolisms in uncultured archaea.</title>
        <authorList>
            <person name="Borrel G."/>
            <person name="Adam P.S."/>
            <person name="McKay L.J."/>
            <person name="Chen L.X."/>
            <person name="Sierra-Garcia I.N."/>
            <person name="Sieber C.M."/>
            <person name="Letourneur Q."/>
            <person name="Ghozlane A."/>
            <person name="Andersen G.L."/>
            <person name="Li W.J."/>
            <person name="Hallam S.J."/>
            <person name="Muyzer G."/>
            <person name="de Oliveira V.M."/>
            <person name="Inskeep W.P."/>
            <person name="Banfield J.F."/>
            <person name="Gribaldo S."/>
        </authorList>
    </citation>
    <scope>NUCLEOTIDE SEQUENCE [LARGE SCALE GENOMIC DNA]</scope>
    <source>
        <strain evidence="6">Verst-YHS</strain>
    </source>
</reference>
<dbReference type="SMART" id="SM00382">
    <property type="entry name" value="AAA"/>
    <property type="match status" value="1"/>
</dbReference>
<dbReference type="SUPFAM" id="SSF52540">
    <property type="entry name" value="P-loop containing nucleoside triphosphate hydrolases"/>
    <property type="match status" value="1"/>
</dbReference>
<dbReference type="Pfam" id="PF00005">
    <property type="entry name" value="ABC_tran"/>
    <property type="match status" value="1"/>
</dbReference>
<organism evidence="6 8">
    <name type="scientific">Thermoproteota archaeon</name>
    <dbReference type="NCBI Taxonomy" id="2056631"/>
    <lineage>
        <taxon>Archaea</taxon>
        <taxon>Thermoproteota</taxon>
    </lineage>
</organism>
<dbReference type="PANTHER" id="PTHR42734:SF6">
    <property type="entry name" value="MOLYBDATE IMPORT ATP-BINDING PROTEIN MOLC"/>
    <property type="match status" value="1"/>
</dbReference>
<dbReference type="Proteomes" id="UP000317265">
    <property type="component" value="Unassembled WGS sequence"/>
</dbReference>
<evidence type="ECO:0000256" key="1">
    <source>
        <dbReference type="ARBA" id="ARBA00005417"/>
    </source>
</evidence>
<evidence type="ECO:0000313" key="9">
    <source>
        <dbReference type="Proteomes" id="UP000317265"/>
    </source>
</evidence>
<sequence>MKGLKIENLSFNYDKRKILENINLEVPEGRIFCLLGPNGVGKSTLIKCIAGILKPNNGRIILNGKDLKKINLNELSKLIGYVPQNVRPIFSTTVFETILTSRIPYINWNPSKIDLEKTEYIIKKLGLEELAFRYVNEISGGEWQKVLIAMALVKEPILLLLDEPTSNLDLKYQVYVMKIIHEFVRSKNLIAIFTTHDINLALKFSDILVLMKNGRIYAIGEPCSILNEKIIQEVYDIKVKIIQYDNSIFVTTESLAL</sequence>
<comment type="caution">
    <text evidence="6">The sequence shown here is derived from an EMBL/GenBank/DDBJ whole genome shotgun (WGS) entry which is preliminary data.</text>
</comment>
<keyword evidence="2" id="KW-0813">Transport</keyword>
<evidence type="ECO:0000259" key="5">
    <source>
        <dbReference type="PROSITE" id="PS50893"/>
    </source>
</evidence>
<dbReference type="InterPro" id="IPR003439">
    <property type="entry name" value="ABC_transporter-like_ATP-bd"/>
</dbReference>
<evidence type="ECO:0000256" key="2">
    <source>
        <dbReference type="ARBA" id="ARBA00022448"/>
    </source>
</evidence>
<name>A0A520KGK4_9CREN</name>
<gene>
    <name evidence="7" type="ORF">DSO09_02160</name>
    <name evidence="6" type="ORF">EF809_01370</name>
</gene>
<dbReference type="GO" id="GO:0005524">
    <property type="term" value="F:ATP binding"/>
    <property type="evidence" value="ECO:0007669"/>
    <property type="project" value="UniProtKB-KW"/>
</dbReference>
<comment type="similarity">
    <text evidence="1">Belongs to the ABC transporter superfamily.</text>
</comment>
<accession>A0A520KGK4</accession>
<reference evidence="7 9" key="1">
    <citation type="journal article" date="2019" name="Nat. Microbiol.">
        <title>Expanding anaerobic alkane metabolism in the domain of Archaea.</title>
        <authorList>
            <person name="Wang Y."/>
            <person name="Wegener G."/>
            <person name="Hou J."/>
            <person name="Wang F."/>
            <person name="Xiao X."/>
        </authorList>
    </citation>
    <scope>NUCLEOTIDE SEQUENCE [LARGE SCALE GENOMIC DNA]</scope>
    <source>
        <strain evidence="7">WYZ-LMO11</strain>
    </source>
</reference>
<dbReference type="PANTHER" id="PTHR42734">
    <property type="entry name" value="METAL TRANSPORT SYSTEM ATP-BINDING PROTEIN TM_0124-RELATED"/>
    <property type="match status" value="1"/>
</dbReference>
<evidence type="ECO:0000313" key="7">
    <source>
        <dbReference type="EMBL" id="TDA39512.1"/>
    </source>
</evidence>
<dbReference type="PROSITE" id="PS50893">
    <property type="entry name" value="ABC_TRANSPORTER_2"/>
    <property type="match status" value="1"/>
</dbReference>
<evidence type="ECO:0000256" key="4">
    <source>
        <dbReference type="ARBA" id="ARBA00022840"/>
    </source>
</evidence>
<evidence type="ECO:0000313" key="8">
    <source>
        <dbReference type="Proteomes" id="UP000316080"/>
    </source>
</evidence>
<dbReference type="InterPro" id="IPR017871">
    <property type="entry name" value="ABC_transporter-like_CS"/>
</dbReference>
<dbReference type="InterPro" id="IPR050153">
    <property type="entry name" value="Metal_Ion_Import_ABC"/>
</dbReference>
<dbReference type="FunFam" id="3.40.50.300:FF:000134">
    <property type="entry name" value="Iron-enterobactin ABC transporter ATP-binding protein"/>
    <property type="match status" value="1"/>
</dbReference>
<feature type="domain" description="ABC transporter" evidence="5">
    <location>
        <begin position="4"/>
        <end position="238"/>
    </location>
</feature>
<dbReference type="InterPro" id="IPR003593">
    <property type="entry name" value="AAA+_ATPase"/>
</dbReference>
<dbReference type="InterPro" id="IPR027417">
    <property type="entry name" value="P-loop_NTPase"/>
</dbReference>
<dbReference type="EMBL" id="RXIH01000011">
    <property type="protein sequence ID" value="RZN57144.1"/>
    <property type="molecule type" value="Genomic_DNA"/>
</dbReference>
<evidence type="ECO:0000256" key="3">
    <source>
        <dbReference type="ARBA" id="ARBA00022741"/>
    </source>
</evidence>
<dbReference type="CDD" id="cd03214">
    <property type="entry name" value="ABC_Iron-Siderophores_B12_Hemin"/>
    <property type="match status" value="1"/>
</dbReference>
<dbReference type="Proteomes" id="UP000316080">
    <property type="component" value="Unassembled WGS sequence"/>
</dbReference>
<keyword evidence="4 6" id="KW-0067">ATP-binding</keyword>
<dbReference type="PROSITE" id="PS00211">
    <property type="entry name" value="ABC_TRANSPORTER_1"/>
    <property type="match status" value="1"/>
</dbReference>
<dbReference type="AlphaFoldDB" id="A0A520KGK4"/>